<dbReference type="Proteomes" id="UP000199758">
    <property type="component" value="Unassembled WGS sequence"/>
</dbReference>
<evidence type="ECO:0000313" key="2">
    <source>
        <dbReference type="Proteomes" id="UP000199758"/>
    </source>
</evidence>
<reference evidence="1 2" key="1">
    <citation type="submission" date="2016-11" db="EMBL/GenBank/DDBJ databases">
        <authorList>
            <person name="Jaros S."/>
            <person name="Januszkiewicz K."/>
            <person name="Wedrychowicz H."/>
        </authorList>
    </citation>
    <scope>NUCLEOTIDE SEQUENCE [LARGE SCALE GENOMIC DNA]</scope>
    <source>
        <strain evidence="1 2">CGMCC 1.7049</strain>
    </source>
</reference>
<dbReference type="RefSeq" id="WP_072897917.1">
    <property type="nucleotide sequence ID" value="NZ_FQWZ01000005.1"/>
</dbReference>
<dbReference type="EMBL" id="FQWZ01000005">
    <property type="protein sequence ID" value="SHH07360.1"/>
    <property type="molecule type" value="Genomic_DNA"/>
</dbReference>
<sequence length="98" mass="11317">MELDDDRSPAAWLTLRELDQAECCAKGSAFRAFKRIETQWTQGRDYQVLHHDDDRAAIARWREAGRIYASTVNLLLLSPPLARAVRDQMRRMTTDPAE</sequence>
<name>A0A1M5Q0B2_9GAMM</name>
<protein>
    <submittedName>
        <fullName evidence="1">Uncharacterized protein</fullName>
    </submittedName>
</protein>
<proteinExistence type="predicted"/>
<dbReference type="OrthoDB" id="6903337at2"/>
<accession>A0A1M5Q0B2</accession>
<keyword evidence="2" id="KW-1185">Reference proteome</keyword>
<evidence type="ECO:0000313" key="1">
    <source>
        <dbReference type="EMBL" id="SHH07360.1"/>
    </source>
</evidence>
<dbReference type="AlphaFoldDB" id="A0A1M5Q0B2"/>
<gene>
    <name evidence="1" type="ORF">SAMN04488068_2423</name>
</gene>
<organism evidence="1 2">
    <name type="scientific">Hydrocarboniphaga daqingensis</name>
    <dbReference type="NCBI Taxonomy" id="490188"/>
    <lineage>
        <taxon>Bacteria</taxon>
        <taxon>Pseudomonadati</taxon>
        <taxon>Pseudomonadota</taxon>
        <taxon>Gammaproteobacteria</taxon>
        <taxon>Nevskiales</taxon>
        <taxon>Nevskiaceae</taxon>
        <taxon>Hydrocarboniphaga</taxon>
    </lineage>
</organism>